<evidence type="ECO:0000313" key="1">
    <source>
        <dbReference type="EMBL" id="DAD66653.1"/>
    </source>
</evidence>
<sequence>MIKIDRRGIFKRDIIDVYFDNDNYEIIVYLNDEIHKRCDEITIYCDNKLYYLWNVLKVRIKLLIF</sequence>
<reference evidence="1" key="1">
    <citation type="journal article" date="2021" name="Proc. Natl. Acad. Sci. U.S.A.">
        <title>A Catalog of Tens of Thousands of Viruses from Human Metagenomes Reveals Hidden Associations with Chronic Diseases.</title>
        <authorList>
            <person name="Tisza M.J."/>
            <person name="Buck C.B."/>
        </authorList>
    </citation>
    <scope>NUCLEOTIDE SEQUENCE</scope>
    <source>
        <strain evidence="1">CtPuP5</strain>
    </source>
</reference>
<proteinExistence type="predicted"/>
<protein>
    <submittedName>
        <fullName evidence="1">Uncharacterized protein</fullName>
    </submittedName>
</protein>
<organism evidence="1">
    <name type="scientific">Myoviridae sp. ctPuP5</name>
    <dbReference type="NCBI Taxonomy" id="2823543"/>
    <lineage>
        <taxon>Viruses</taxon>
        <taxon>Duplodnaviria</taxon>
        <taxon>Heunggongvirae</taxon>
        <taxon>Uroviricota</taxon>
        <taxon>Caudoviricetes</taxon>
    </lineage>
</organism>
<accession>A0A8S5L9R5</accession>
<name>A0A8S5L9R5_9CAUD</name>
<dbReference type="EMBL" id="BK014662">
    <property type="protein sequence ID" value="DAD66653.1"/>
    <property type="molecule type" value="Genomic_DNA"/>
</dbReference>